<proteinExistence type="predicted"/>
<reference evidence="2" key="2">
    <citation type="submission" date="2021-04" db="EMBL/GenBank/DDBJ databases">
        <authorList>
            <person name="Gilroy R."/>
        </authorList>
    </citation>
    <scope>NUCLEOTIDE SEQUENCE</scope>
    <source>
        <strain evidence="2">811</strain>
    </source>
</reference>
<evidence type="ECO:0000313" key="3">
    <source>
        <dbReference type="Proteomes" id="UP000824204"/>
    </source>
</evidence>
<protein>
    <submittedName>
        <fullName evidence="2">Uncharacterized protein</fullName>
    </submittedName>
</protein>
<keyword evidence="1" id="KW-0472">Membrane</keyword>
<organism evidence="2 3">
    <name type="scientific">Candidatus Borkfalkia faecipullorum</name>
    <dbReference type="NCBI Taxonomy" id="2838510"/>
    <lineage>
        <taxon>Bacteria</taxon>
        <taxon>Bacillati</taxon>
        <taxon>Bacillota</taxon>
        <taxon>Clostridia</taxon>
        <taxon>Christensenellales</taxon>
        <taxon>Christensenellaceae</taxon>
        <taxon>Candidatus Borkfalkia</taxon>
    </lineage>
</organism>
<evidence type="ECO:0000313" key="2">
    <source>
        <dbReference type="EMBL" id="HIX08365.1"/>
    </source>
</evidence>
<gene>
    <name evidence="2" type="ORF">H9741_07840</name>
</gene>
<dbReference type="Proteomes" id="UP000824204">
    <property type="component" value="Unassembled WGS sequence"/>
</dbReference>
<feature type="transmembrane region" description="Helical" evidence="1">
    <location>
        <begin position="97"/>
        <end position="123"/>
    </location>
</feature>
<reference evidence="2" key="1">
    <citation type="journal article" date="2021" name="PeerJ">
        <title>Extensive microbial diversity within the chicken gut microbiome revealed by metagenomics and culture.</title>
        <authorList>
            <person name="Gilroy R."/>
            <person name="Ravi A."/>
            <person name="Getino M."/>
            <person name="Pursley I."/>
            <person name="Horton D.L."/>
            <person name="Alikhan N.F."/>
            <person name="Baker D."/>
            <person name="Gharbi K."/>
            <person name="Hall N."/>
            <person name="Watson M."/>
            <person name="Adriaenssens E.M."/>
            <person name="Foster-Nyarko E."/>
            <person name="Jarju S."/>
            <person name="Secka A."/>
            <person name="Antonio M."/>
            <person name="Oren A."/>
            <person name="Chaudhuri R.R."/>
            <person name="La Ragione R."/>
            <person name="Hildebrand F."/>
            <person name="Pallen M.J."/>
        </authorList>
    </citation>
    <scope>NUCLEOTIDE SEQUENCE</scope>
    <source>
        <strain evidence="2">811</strain>
    </source>
</reference>
<keyword evidence="1" id="KW-1133">Transmembrane helix</keyword>
<accession>A0A9D2AGV6</accession>
<evidence type="ECO:0000256" key="1">
    <source>
        <dbReference type="SAM" id="Phobius"/>
    </source>
</evidence>
<dbReference type="EMBL" id="DXFX01000102">
    <property type="protein sequence ID" value="HIX08365.1"/>
    <property type="molecule type" value="Genomic_DNA"/>
</dbReference>
<keyword evidence="1" id="KW-0812">Transmembrane</keyword>
<name>A0A9D2AGV6_9FIRM</name>
<comment type="caution">
    <text evidence="2">The sequence shown here is derived from an EMBL/GenBank/DDBJ whole genome shotgun (WGS) entry which is preliminary data.</text>
</comment>
<dbReference type="AlphaFoldDB" id="A0A9D2AGV6"/>
<sequence>MLDKQTAAVLAAVNARTDGSYKVVEEGELLCALPARLKTDATGLANALRYLSERGYVDVKYSDKGTYCICSLPKGRSYEESAGAERRGDKKRSKSRFLLFFFGAMAGAFAGSLLAGVLMYFLFL</sequence>